<gene>
    <name evidence="1" type="ORF">ACFPK0_11030</name>
</gene>
<accession>A0ABW0JXG4</accession>
<dbReference type="EMBL" id="JBHSMM010000002">
    <property type="protein sequence ID" value="MFC5440547.1"/>
    <property type="molecule type" value="Genomic_DNA"/>
</dbReference>
<dbReference type="RefSeq" id="WP_377340779.1">
    <property type="nucleotide sequence ID" value="NZ_JALBWS010000013.1"/>
</dbReference>
<evidence type="ECO:0000313" key="1">
    <source>
        <dbReference type="EMBL" id="MFC5440547.1"/>
    </source>
</evidence>
<organism evidence="1 2">
    <name type="scientific">Rhodanobacter ginsenosidimutans</name>
    <dbReference type="NCBI Taxonomy" id="490571"/>
    <lineage>
        <taxon>Bacteria</taxon>
        <taxon>Pseudomonadati</taxon>
        <taxon>Pseudomonadota</taxon>
        <taxon>Gammaproteobacteria</taxon>
        <taxon>Lysobacterales</taxon>
        <taxon>Rhodanobacteraceae</taxon>
        <taxon>Rhodanobacter</taxon>
    </lineage>
</organism>
<evidence type="ECO:0000313" key="2">
    <source>
        <dbReference type="Proteomes" id="UP001596018"/>
    </source>
</evidence>
<keyword evidence="2" id="KW-1185">Reference proteome</keyword>
<proteinExistence type="predicted"/>
<name>A0ABW0JXG4_9GAMM</name>
<dbReference type="Proteomes" id="UP001596018">
    <property type="component" value="Unassembled WGS sequence"/>
</dbReference>
<protein>
    <submittedName>
        <fullName evidence="1">Uncharacterized protein</fullName>
    </submittedName>
</protein>
<comment type="caution">
    <text evidence="1">The sequence shown here is derived from an EMBL/GenBank/DDBJ whole genome shotgun (WGS) entry which is preliminary data.</text>
</comment>
<reference evidence="2" key="1">
    <citation type="journal article" date="2019" name="Int. J. Syst. Evol. Microbiol.">
        <title>The Global Catalogue of Microorganisms (GCM) 10K type strain sequencing project: providing services to taxonomists for standard genome sequencing and annotation.</title>
        <authorList>
            <consortium name="The Broad Institute Genomics Platform"/>
            <consortium name="The Broad Institute Genome Sequencing Center for Infectious Disease"/>
            <person name="Wu L."/>
            <person name="Ma J."/>
        </authorList>
    </citation>
    <scope>NUCLEOTIDE SEQUENCE [LARGE SCALE GENOMIC DNA]</scope>
    <source>
        <strain evidence="2">KACC 12822</strain>
    </source>
</reference>
<sequence length="118" mass="12573">MNKHSSELYASLSASTVESNSKDFETLSLRISHRTAAMVQALSVASQRPVLTLFTKGLSQQLAESLLSSADNESLISEEASNGVQAGSALDFLVGAGAIKNDNEMLRSVRGPFQKAEK</sequence>